<evidence type="ECO:0000313" key="2">
    <source>
        <dbReference type="EMBL" id="EMD41284.1"/>
    </source>
</evidence>
<accession>M2PWS4</accession>
<dbReference type="HOGENOM" id="CLU_1277488_0_0_1"/>
<name>M2PWS4_CERS8</name>
<organism evidence="2 3">
    <name type="scientific">Ceriporiopsis subvermispora (strain B)</name>
    <name type="common">White-rot fungus</name>
    <name type="synonym">Gelatoporia subvermispora</name>
    <dbReference type="NCBI Taxonomy" id="914234"/>
    <lineage>
        <taxon>Eukaryota</taxon>
        <taxon>Fungi</taxon>
        <taxon>Dikarya</taxon>
        <taxon>Basidiomycota</taxon>
        <taxon>Agaricomycotina</taxon>
        <taxon>Agaricomycetes</taxon>
        <taxon>Polyporales</taxon>
        <taxon>Gelatoporiaceae</taxon>
        <taxon>Gelatoporia</taxon>
    </lineage>
</organism>
<reference evidence="2 3" key="1">
    <citation type="journal article" date="2012" name="Proc. Natl. Acad. Sci. U.S.A.">
        <title>Comparative genomics of Ceriporiopsis subvermispora and Phanerochaete chrysosporium provide insight into selective ligninolysis.</title>
        <authorList>
            <person name="Fernandez-Fueyo E."/>
            <person name="Ruiz-Duenas F.J."/>
            <person name="Ferreira P."/>
            <person name="Floudas D."/>
            <person name="Hibbett D.S."/>
            <person name="Canessa P."/>
            <person name="Larrondo L.F."/>
            <person name="James T.Y."/>
            <person name="Seelenfreund D."/>
            <person name="Lobos S."/>
            <person name="Polanco R."/>
            <person name="Tello M."/>
            <person name="Honda Y."/>
            <person name="Watanabe T."/>
            <person name="Watanabe T."/>
            <person name="Ryu J.S."/>
            <person name="Kubicek C.P."/>
            <person name="Schmoll M."/>
            <person name="Gaskell J."/>
            <person name="Hammel K.E."/>
            <person name="St John F.J."/>
            <person name="Vanden Wymelenberg A."/>
            <person name="Sabat G."/>
            <person name="Splinter BonDurant S."/>
            <person name="Syed K."/>
            <person name="Yadav J.S."/>
            <person name="Doddapaneni H."/>
            <person name="Subramanian V."/>
            <person name="Lavin J.L."/>
            <person name="Oguiza J.A."/>
            <person name="Perez G."/>
            <person name="Pisabarro A.G."/>
            <person name="Ramirez L."/>
            <person name="Santoyo F."/>
            <person name="Master E."/>
            <person name="Coutinho P.M."/>
            <person name="Henrissat B."/>
            <person name="Lombard V."/>
            <person name="Magnuson J.K."/>
            <person name="Kuees U."/>
            <person name="Hori C."/>
            <person name="Igarashi K."/>
            <person name="Samejima M."/>
            <person name="Held B.W."/>
            <person name="Barry K.W."/>
            <person name="LaButti K.M."/>
            <person name="Lapidus A."/>
            <person name="Lindquist E.A."/>
            <person name="Lucas S.M."/>
            <person name="Riley R."/>
            <person name="Salamov A.A."/>
            <person name="Hoffmeister D."/>
            <person name="Schwenk D."/>
            <person name="Hadar Y."/>
            <person name="Yarden O."/>
            <person name="de Vries R.P."/>
            <person name="Wiebenga A."/>
            <person name="Stenlid J."/>
            <person name="Eastwood D."/>
            <person name="Grigoriev I.V."/>
            <person name="Berka R.M."/>
            <person name="Blanchette R.A."/>
            <person name="Kersten P."/>
            <person name="Martinez A.T."/>
            <person name="Vicuna R."/>
            <person name="Cullen D."/>
        </authorList>
    </citation>
    <scope>NUCLEOTIDE SEQUENCE [LARGE SCALE GENOMIC DNA]</scope>
    <source>
        <strain evidence="2 3">B</strain>
    </source>
</reference>
<proteinExistence type="predicted"/>
<feature type="region of interest" description="Disordered" evidence="1">
    <location>
        <begin position="1"/>
        <end position="97"/>
    </location>
</feature>
<protein>
    <submittedName>
        <fullName evidence="2">Uncharacterized protein</fullName>
    </submittedName>
</protein>
<dbReference type="EMBL" id="KB445791">
    <property type="protein sequence ID" value="EMD41284.1"/>
    <property type="molecule type" value="Genomic_DNA"/>
</dbReference>
<dbReference type="AlphaFoldDB" id="M2PWS4"/>
<keyword evidence="3" id="KW-1185">Reference proteome</keyword>
<feature type="region of interest" description="Disordered" evidence="1">
    <location>
        <begin position="151"/>
        <end position="184"/>
    </location>
</feature>
<evidence type="ECO:0000256" key="1">
    <source>
        <dbReference type="SAM" id="MobiDB-lite"/>
    </source>
</evidence>
<gene>
    <name evidence="2" type="ORF">CERSUDRAFT_101797</name>
</gene>
<feature type="compositionally biased region" description="Polar residues" evidence="1">
    <location>
        <begin position="172"/>
        <end position="184"/>
    </location>
</feature>
<dbReference type="Proteomes" id="UP000016930">
    <property type="component" value="Unassembled WGS sequence"/>
</dbReference>
<evidence type="ECO:0000313" key="3">
    <source>
        <dbReference type="Proteomes" id="UP000016930"/>
    </source>
</evidence>
<sequence length="216" mass="22663">MRGPNKAKRQGIAPERRSSVVSSDSGSDDIRGFESSDIPPAVIATAPSPPQRSAVAPTQLPPSPAGHSGISMMTAPSGSLSPRRRLRPPPIDLGSAGSLFSSVQPDFMKQPMYEAGLPDFYADRRASLPAYLLESYSRVALDNDDTALLSGRSTGSRESFVSDGSSPADGFSVSSLPRSESSGPCQVACTTAVKICSTRPWTCTPTSSRSTTACHQ</sequence>
<feature type="compositionally biased region" description="Polar residues" evidence="1">
    <location>
        <begin position="151"/>
        <end position="165"/>
    </location>
</feature>